<feature type="region of interest" description="Disordered" evidence="1">
    <location>
        <begin position="1"/>
        <end position="48"/>
    </location>
</feature>
<evidence type="ECO:0000313" key="4">
    <source>
        <dbReference type="Proteomes" id="UP001152759"/>
    </source>
</evidence>
<dbReference type="Proteomes" id="UP001152759">
    <property type="component" value="Chromosome 8"/>
</dbReference>
<feature type="compositionally biased region" description="Basic residues" evidence="1">
    <location>
        <begin position="580"/>
        <end position="589"/>
    </location>
</feature>
<dbReference type="Pfam" id="PF20700">
    <property type="entry name" value="Mutator"/>
    <property type="match status" value="1"/>
</dbReference>
<feature type="compositionally biased region" description="Basic and acidic residues" evidence="1">
    <location>
        <begin position="567"/>
        <end position="579"/>
    </location>
</feature>
<feature type="region of interest" description="Disordered" evidence="1">
    <location>
        <begin position="567"/>
        <end position="605"/>
    </location>
</feature>
<dbReference type="EMBL" id="OU963869">
    <property type="protein sequence ID" value="CAH0394958.1"/>
    <property type="molecule type" value="Genomic_DNA"/>
</dbReference>
<organism evidence="3 4">
    <name type="scientific">Bemisia tabaci</name>
    <name type="common">Sweetpotato whitefly</name>
    <name type="synonym">Aleurodes tabaci</name>
    <dbReference type="NCBI Taxonomy" id="7038"/>
    <lineage>
        <taxon>Eukaryota</taxon>
        <taxon>Metazoa</taxon>
        <taxon>Ecdysozoa</taxon>
        <taxon>Arthropoda</taxon>
        <taxon>Hexapoda</taxon>
        <taxon>Insecta</taxon>
        <taxon>Pterygota</taxon>
        <taxon>Neoptera</taxon>
        <taxon>Paraneoptera</taxon>
        <taxon>Hemiptera</taxon>
        <taxon>Sternorrhyncha</taxon>
        <taxon>Aleyrodoidea</taxon>
        <taxon>Aleyrodidae</taxon>
        <taxon>Aleyrodinae</taxon>
        <taxon>Bemisia</taxon>
    </lineage>
</organism>
<feature type="domain" description="Mutator-like transposase" evidence="2">
    <location>
        <begin position="74"/>
        <end position="448"/>
    </location>
</feature>
<evidence type="ECO:0000256" key="1">
    <source>
        <dbReference type="SAM" id="MobiDB-lite"/>
    </source>
</evidence>
<name>A0A9P0F787_BEMTA</name>
<dbReference type="PANTHER" id="PTHR33309:SF3">
    <property type="entry name" value="CCHC-TYPE DOMAIN-CONTAINING PROTEIN"/>
    <property type="match status" value="1"/>
</dbReference>
<proteinExistence type="predicted"/>
<feature type="compositionally biased region" description="Basic residues" evidence="1">
    <location>
        <begin position="8"/>
        <end position="20"/>
    </location>
</feature>
<feature type="region of interest" description="Disordered" evidence="1">
    <location>
        <begin position="206"/>
        <end position="231"/>
    </location>
</feature>
<evidence type="ECO:0000259" key="2">
    <source>
        <dbReference type="Pfam" id="PF20700"/>
    </source>
</evidence>
<protein>
    <recommendedName>
        <fullName evidence="2">Mutator-like transposase domain-containing protein</fullName>
    </recommendedName>
</protein>
<dbReference type="PANTHER" id="PTHR33309">
    <property type="entry name" value="KERATIN, ULTRA HIGH-SULFUR MATRIX PROTEIN-LIKE"/>
    <property type="match status" value="1"/>
</dbReference>
<reference evidence="3" key="1">
    <citation type="submission" date="2021-12" db="EMBL/GenBank/DDBJ databases">
        <authorList>
            <person name="King R."/>
        </authorList>
    </citation>
    <scope>NUCLEOTIDE SEQUENCE</scope>
</reference>
<keyword evidence="4" id="KW-1185">Reference proteome</keyword>
<feature type="compositionally biased region" description="Acidic residues" evidence="1">
    <location>
        <begin position="210"/>
        <end position="229"/>
    </location>
</feature>
<gene>
    <name evidence="3" type="ORF">BEMITA_LOCUS13201</name>
</gene>
<accession>A0A9P0F787</accession>
<dbReference type="InterPro" id="IPR049012">
    <property type="entry name" value="Mutator_transp_dom"/>
</dbReference>
<feature type="compositionally biased region" description="Basic and acidic residues" evidence="1">
    <location>
        <begin position="33"/>
        <end position="48"/>
    </location>
</feature>
<evidence type="ECO:0000313" key="3">
    <source>
        <dbReference type="EMBL" id="CAH0394958.1"/>
    </source>
</evidence>
<sequence length="605" mass="68281">MTKPIGITKKRKFHGNRHTVKNSGKVPVMTPDKVTDKASDANSSDKKVNSASSKKCKYIDACDPNIIDDSLNSGNIIMNLKMFNQLVESAVCCKYCKNNSVRVTEIISKRKGLASLIQFLCDDCNKTTESYSSPFAASTKFEVNLRFVYGMRVIGKGQQGAESLCATMNLPPPPSRFQDYNTLLRNYCEDVANECMQEAAKEASEFHIEEDTDNDDDLFDDVDDDEDESNVEKLSNVGVIMDGSWQKRGHTSLNGFVSACSFDTGKILDVECMSKFCHSCKTNKKPCKQESCMKNYEGVSGGMESQGAVSIFKRSVEKYNLRYVKYLGDGDSKGYQDVQESEPYGSNVKISKLECVGHVQKRMGSRLRTKVKAMKGKKLSDGKIISGKGRLTKKTIDSLQNYFGLAIRRNRGNLKAMRKDVWATFFHRLSTDEKPNHHMCPKGVDSWCKFERAKVTKESYTHNNSLPEAVMNEIKPIFQDLSKEELLEKCLHGQTQNVNECFNGVVWSRLPKTVFIGLETFKLGVYDSVITFNEGNLGRIKVLQHITGADAGVNSIIGYRQMDKQRVKKADRAQKENQKQKRQRKRGCKRKLEDEEEFYKAGAFE</sequence>
<dbReference type="AlphaFoldDB" id="A0A9P0F787"/>